<dbReference type="AlphaFoldDB" id="A0A1H2PW25"/>
<evidence type="ECO:0000313" key="5">
    <source>
        <dbReference type="EMBL" id="SDV51178.1"/>
    </source>
</evidence>
<reference evidence="6" key="1">
    <citation type="submission" date="2016-09" db="EMBL/GenBank/DDBJ databases">
        <authorList>
            <person name="Varghese N."/>
            <person name="Submissions S."/>
        </authorList>
    </citation>
    <scope>NUCLEOTIDE SEQUENCE [LARGE SCALE GENOMIC DNA]</scope>
    <source>
        <strain evidence="6">JS23</strain>
    </source>
</reference>
<dbReference type="Proteomes" id="UP000243719">
    <property type="component" value="Unassembled WGS sequence"/>
</dbReference>
<organism evidence="5 6">
    <name type="scientific">Chitinasiproducens palmae</name>
    <dbReference type="NCBI Taxonomy" id="1770053"/>
    <lineage>
        <taxon>Bacteria</taxon>
        <taxon>Pseudomonadati</taxon>
        <taxon>Pseudomonadota</taxon>
        <taxon>Betaproteobacteria</taxon>
        <taxon>Burkholderiales</taxon>
        <taxon>Burkholderiaceae</taxon>
        <taxon>Chitinasiproducens</taxon>
    </lineage>
</organism>
<keyword evidence="6" id="KW-1185">Reference proteome</keyword>
<evidence type="ECO:0000259" key="2">
    <source>
        <dbReference type="Pfam" id="PF01977"/>
    </source>
</evidence>
<dbReference type="GO" id="GO:0005737">
    <property type="term" value="C:cytoplasm"/>
    <property type="evidence" value="ECO:0007669"/>
    <property type="project" value="TreeGrafter"/>
</dbReference>
<dbReference type="InterPro" id="IPR002830">
    <property type="entry name" value="UbiD"/>
</dbReference>
<dbReference type="Gene3D" id="3.40.1670.10">
    <property type="entry name" value="UbiD C-terminal domain-like"/>
    <property type="match status" value="1"/>
</dbReference>
<proteinExistence type="inferred from homology"/>
<feature type="domain" description="3-octaprenyl-4-hydroxybenzoate carboxy-lyase-like C-terminal" evidence="4">
    <location>
        <begin position="298"/>
        <end position="411"/>
    </location>
</feature>
<dbReference type="Pfam" id="PF20695">
    <property type="entry name" value="UbiD_N"/>
    <property type="match status" value="1"/>
</dbReference>
<feature type="domain" description="3-octaprenyl-4-hydroxybenzoate carboxy-lyase-like N-terminal" evidence="3">
    <location>
        <begin position="5"/>
        <end position="76"/>
    </location>
</feature>
<dbReference type="PANTHER" id="PTHR30108">
    <property type="entry name" value="3-OCTAPRENYL-4-HYDROXYBENZOATE CARBOXY-LYASE-RELATED"/>
    <property type="match status" value="1"/>
</dbReference>
<dbReference type="InterPro" id="IPR049381">
    <property type="entry name" value="UbiD-like_C"/>
</dbReference>
<evidence type="ECO:0000313" key="6">
    <source>
        <dbReference type="Proteomes" id="UP000243719"/>
    </source>
</evidence>
<evidence type="ECO:0000256" key="1">
    <source>
        <dbReference type="ARBA" id="ARBA00010021"/>
    </source>
</evidence>
<feature type="domain" description="3-octaprenyl-4-hydroxybenzoate carboxy-lyase-like Rift-related" evidence="2">
    <location>
        <begin position="108"/>
        <end position="289"/>
    </location>
</feature>
<dbReference type="EMBL" id="FNLO01000015">
    <property type="protein sequence ID" value="SDV51178.1"/>
    <property type="molecule type" value="Genomic_DNA"/>
</dbReference>
<dbReference type="SUPFAM" id="SSF50475">
    <property type="entry name" value="FMN-binding split barrel"/>
    <property type="match status" value="1"/>
</dbReference>
<dbReference type="InterPro" id="IPR049383">
    <property type="entry name" value="UbiD-like_N"/>
</dbReference>
<dbReference type="GO" id="GO:0016831">
    <property type="term" value="F:carboxy-lyase activity"/>
    <property type="evidence" value="ECO:0007669"/>
    <property type="project" value="InterPro"/>
</dbReference>
<dbReference type="NCBIfam" id="TIGR00148">
    <property type="entry name" value="UbiD family decarboxylase"/>
    <property type="match status" value="1"/>
</dbReference>
<dbReference type="OrthoDB" id="9809841at2"/>
<sequence length="447" mass="49797">MRHYLNRLRARGELITVTREVAAQHEAAAVARRLQRETRKPVLFENVRGYDMPVLLNVYSDHQRLREIIRCGVDETFCARLDREIGIAATLEQATERVETPADWVSGALSDLPILTYHERDGAPYITSGIFVARDPDSGVPNLSFHRSMVISDTELRIRLGSSHDLARYQQRAEARGEALEAAILIGAAPELFMAACVSLPPEGDEIALAAAMRGGPIAMRRAHTIDLDIPASAEIVIEGRIAPNVRRPEGPFGEFMGYYVEVGDNHVFEITHVGWREGAVFHGLICGSDEDLRPLEAATAARIFKAVSAQVRGVLDVSCQPTVMNTIIKIDKQYDGHAQHALLAALGSHLDYNKLVMVVDKDVDIYSLDEVIWAFLTRGRADTRTMVLHDVPGFYRDAHKDHWGRLAIDATMPWGREREFERKTIPGVDTLSLADYVPELQHGGLR</sequence>
<evidence type="ECO:0000259" key="4">
    <source>
        <dbReference type="Pfam" id="PF20696"/>
    </source>
</evidence>
<name>A0A1H2PW25_9BURK</name>
<accession>A0A1H2PW25</accession>
<protein>
    <submittedName>
        <fullName evidence="5">UbiD family decarboxylase</fullName>
    </submittedName>
</protein>
<comment type="similarity">
    <text evidence="1">Belongs to the UbiD family.</text>
</comment>
<evidence type="ECO:0000259" key="3">
    <source>
        <dbReference type="Pfam" id="PF20695"/>
    </source>
</evidence>
<dbReference type="PANTHER" id="PTHR30108:SF21">
    <property type="entry name" value="4-HYDROXYBENZOATE DECARBOXYLASE"/>
    <property type="match status" value="1"/>
</dbReference>
<gene>
    <name evidence="5" type="ORF">SAMN05216551_11588</name>
</gene>
<dbReference type="InterPro" id="IPR048304">
    <property type="entry name" value="UbiD_Rift_dom"/>
</dbReference>
<dbReference type="Pfam" id="PF01977">
    <property type="entry name" value="UbiD"/>
    <property type="match status" value="1"/>
</dbReference>
<dbReference type="SUPFAM" id="SSF143968">
    <property type="entry name" value="UbiD C-terminal domain-like"/>
    <property type="match status" value="1"/>
</dbReference>
<dbReference type="RefSeq" id="WP_091912630.1">
    <property type="nucleotide sequence ID" value="NZ_FNLO01000015.1"/>
</dbReference>
<dbReference type="STRING" id="1770053.SAMN05216551_11588"/>
<dbReference type="Pfam" id="PF20696">
    <property type="entry name" value="UbiD_C"/>
    <property type="match status" value="1"/>
</dbReference>